<dbReference type="Gene3D" id="3.90.226.10">
    <property type="entry name" value="2-enoyl-CoA Hydratase, Chain A, domain 1"/>
    <property type="match status" value="1"/>
</dbReference>
<gene>
    <name evidence="2" type="ORF">Amon01_000230700</name>
</gene>
<dbReference type="CDD" id="cd06558">
    <property type="entry name" value="crotonase-like"/>
    <property type="match status" value="1"/>
</dbReference>
<evidence type="ECO:0000313" key="3">
    <source>
        <dbReference type="Proteomes" id="UP001165063"/>
    </source>
</evidence>
<dbReference type="InterPro" id="IPR045002">
    <property type="entry name" value="Ech1-like"/>
</dbReference>
<name>A0A9W6YW34_AMBMO</name>
<dbReference type="InterPro" id="IPR001753">
    <property type="entry name" value="Enoyl-CoA_hydra/iso"/>
</dbReference>
<dbReference type="Pfam" id="PF00378">
    <property type="entry name" value="ECH_1"/>
    <property type="match status" value="1"/>
</dbReference>
<evidence type="ECO:0000313" key="2">
    <source>
        <dbReference type="EMBL" id="GMG21869.1"/>
    </source>
</evidence>
<dbReference type="InterPro" id="IPR029045">
    <property type="entry name" value="ClpP/crotonase-like_dom_sf"/>
</dbReference>
<dbReference type="AlphaFoldDB" id="A0A9W6YW34"/>
<dbReference type="GO" id="GO:0005739">
    <property type="term" value="C:mitochondrion"/>
    <property type="evidence" value="ECO:0007669"/>
    <property type="project" value="TreeGrafter"/>
</dbReference>
<comment type="similarity">
    <text evidence="1">Belongs to the enoyl-CoA hydratase/isomerase family.</text>
</comment>
<proteinExistence type="inferred from homology"/>
<keyword evidence="3" id="KW-1185">Reference proteome</keyword>
<evidence type="ECO:0000256" key="1">
    <source>
        <dbReference type="ARBA" id="ARBA00005254"/>
    </source>
</evidence>
<dbReference type="OrthoDB" id="14970at2759"/>
<dbReference type="GO" id="GO:0051750">
    <property type="term" value="F:delta(3,5)-delta(2,4)-dienoyl-CoA isomerase activity"/>
    <property type="evidence" value="ECO:0007669"/>
    <property type="project" value="TreeGrafter"/>
</dbReference>
<dbReference type="PANTHER" id="PTHR43149">
    <property type="entry name" value="ENOYL-COA HYDRATASE"/>
    <property type="match status" value="1"/>
</dbReference>
<protein>
    <submittedName>
        <fullName evidence="2">Unnamed protein product</fullName>
    </submittedName>
</protein>
<accession>A0A9W6YW34</accession>
<dbReference type="PANTHER" id="PTHR43149:SF1">
    <property type="entry name" value="DELTA(3,5)-DELTA(2,4)-DIENOYL-COA ISOMERASE, MITOCHONDRIAL"/>
    <property type="match status" value="1"/>
</dbReference>
<dbReference type="EMBL" id="BSXU01000827">
    <property type="protein sequence ID" value="GMG21869.1"/>
    <property type="molecule type" value="Genomic_DNA"/>
</dbReference>
<dbReference type="SUPFAM" id="SSF52096">
    <property type="entry name" value="ClpP/crotonase"/>
    <property type="match status" value="1"/>
</dbReference>
<organism evidence="2 3">
    <name type="scientific">Ambrosiozyma monospora</name>
    <name type="common">Yeast</name>
    <name type="synonym">Endomycopsis monosporus</name>
    <dbReference type="NCBI Taxonomy" id="43982"/>
    <lineage>
        <taxon>Eukaryota</taxon>
        <taxon>Fungi</taxon>
        <taxon>Dikarya</taxon>
        <taxon>Ascomycota</taxon>
        <taxon>Saccharomycotina</taxon>
        <taxon>Pichiomycetes</taxon>
        <taxon>Pichiales</taxon>
        <taxon>Pichiaceae</taxon>
        <taxon>Ambrosiozyma</taxon>
    </lineage>
</organism>
<reference evidence="2" key="1">
    <citation type="submission" date="2023-04" db="EMBL/GenBank/DDBJ databases">
        <title>Ambrosiozyma monospora NBRC 1965.</title>
        <authorList>
            <person name="Ichikawa N."/>
            <person name="Sato H."/>
            <person name="Tonouchi N."/>
        </authorList>
    </citation>
    <scope>NUCLEOTIDE SEQUENCE</scope>
    <source>
        <strain evidence="2">NBRC 1965</strain>
    </source>
</reference>
<dbReference type="Proteomes" id="UP001165063">
    <property type="component" value="Unassembled WGS sequence"/>
</dbReference>
<sequence>MNTNNSFFIVETSSTGVASVKFNRPQKLNCFNELMWKEYKQVLTSLDSDSQVKVITISGEGQTFCSGLDLAFFAGKMQGQELRSKQDLYSFIKNFQDCVSTPLHITKPTIGVIHGTKNYGLALELIQCFTIRIFTKDSEFSLNEIDHRIIPDLGILQRLTKQTQNVSLLSRLALTAAKFGVDEVIELGLCSNGDVTESLEDGLRYAMTLAEKIADNPHWCVSGIKECIDDINEGNQSVAQGLDKVIWKNVKHIVSKL</sequence>
<comment type="caution">
    <text evidence="2">The sequence shown here is derived from an EMBL/GenBank/DDBJ whole genome shotgun (WGS) entry which is preliminary data.</text>
</comment>